<accession>A0A6J4QDW5</accession>
<protein>
    <submittedName>
        <fullName evidence="2">Uncharacterized protein</fullName>
    </submittedName>
</protein>
<evidence type="ECO:0000256" key="1">
    <source>
        <dbReference type="SAM" id="MobiDB-lite"/>
    </source>
</evidence>
<organism evidence="2">
    <name type="scientific">uncultured Quadrisphaera sp</name>
    <dbReference type="NCBI Taxonomy" id="904978"/>
    <lineage>
        <taxon>Bacteria</taxon>
        <taxon>Bacillati</taxon>
        <taxon>Actinomycetota</taxon>
        <taxon>Actinomycetes</taxon>
        <taxon>Kineosporiales</taxon>
        <taxon>Kineosporiaceae</taxon>
        <taxon>Quadrisphaera</taxon>
        <taxon>environmental samples</taxon>
    </lineage>
</organism>
<dbReference type="EMBL" id="CADCUY010000585">
    <property type="protein sequence ID" value="CAA9438013.1"/>
    <property type="molecule type" value="Genomic_DNA"/>
</dbReference>
<name>A0A6J4QDW5_9ACTN</name>
<reference evidence="2" key="1">
    <citation type="submission" date="2020-02" db="EMBL/GenBank/DDBJ databases">
        <authorList>
            <person name="Meier V. D."/>
        </authorList>
    </citation>
    <scope>NUCLEOTIDE SEQUENCE</scope>
    <source>
        <strain evidence="2">AVDCRST_MAG35</strain>
    </source>
</reference>
<gene>
    <name evidence="2" type="ORF">AVDCRST_MAG35-3073</name>
</gene>
<feature type="compositionally biased region" description="Basic residues" evidence="1">
    <location>
        <begin position="40"/>
        <end position="61"/>
    </location>
</feature>
<evidence type="ECO:0000313" key="2">
    <source>
        <dbReference type="EMBL" id="CAA9438013.1"/>
    </source>
</evidence>
<dbReference type="AlphaFoldDB" id="A0A6J4QDW5"/>
<sequence length="61" mass="7051">MDGWGLWKAEPAEAHQDDGSVDDTPTTRRSRRGQEGVRQHAGRRRSERVPRKRRRRRAGAS</sequence>
<proteinExistence type="predicted"/>
<feature type="region of interest" description="Disordered" evidence="1">
    <location>
        <begin position="1"/>
        <end position="61"/>
    </location>
</feature>